<feature type="transmembrane region" description="Helical" evidence="6">
    <location>
        <begin position="335"/>
        <end position="356"/>
    </location>
</feature>
<evidence type="ECO:0000256" key="4">
    <source>
        <dbReference type="ARBA" id="ARBA00022989"/>
    </source>
</evidence>
<evidence type="ECO:0000313" key="8">
    <source>
        <dbReference type="Proteomes" id="UP000480684"/>
    </source>
</evidence>
<evidence type="ECO:0000256" key="6">
    <source>
        <dbReference type="SAM" id="Phobius"/>
    </source>
</evidence>
<keyword evidence="2" id="KW-1003">Cell membrane</keyword>
<keyword evidence="4 6" id="KW-1133">Transmembrane helix</keyword>
<dbReference type="RefSeq" id="WP_163682112.1">
    <property type="nucleotide sequence ID" value="NZ_JAAIYP010000043.1"/>
</dbReference>
<dbReference type="GO" id="GO:0043190">
    <property type="term" value="C:ATP-binding cassette (ABC) transporter complex"/>
    <property type="evidence" value="ECO:0007669"/>
    <property type="project" value="TreeGrafter"/>
</dbReference>
<evidence type="ECO:0000256" key="1">
    <source>
        <dbReference type="ARBA" id="ARBA00004651"/>
    </source>
</evidence>
<dbReference type="PANTHER" id="PTHR33529">
    <property type="entry name" value="SLR0882 PROTEIN-RELATED"/>
    <property type="match status" value="1"/>
</dbReference>
<keyword evidence="5 6" id="KW-0472">Membrane</keyword>
<reference evidence="7 8" key="1">
    <citation type="submission" date="2020-02" db="EMBL/GenBank/DDBJ databases">
        <authorList>
            <person name="Dziuba M."/>
            <person name="Kuznetsov B."/>
            <person name="Mardanov A."/>
            <person name="Ravin N."/>
            <person name="Grouzdev D."/>
        </authorList>
    </citation>
    <scope>NUCLEOTIDE SEQUENCE [LARGE SCALE GENOMIC DNA]</scope>
    <source>
        <strain evidence="7 8">SpK</strain>
    </source>
</reference>
<evidence type="ECO:0000313" key="7">
    <source>
        <dbReference type="EMBL" id="NFV81755.1"/>
    </source>
</evidence>
<sequence>MLIDRYLLAETWRRLGIALAVVLASLVLERILRLFDIVSLHGGPVTMVWEMALYLVPHYLGLALPAGFFLSVFLQVTRLGDDNEFDALLSCGISPARFAVPFVASALVLVAISVALFGYAQPYGRYAYRAVYYLATNVPWGARVPEYAFSTIGKNTVVTADRVTDFGNTLEKVFVHQWRDGREIITTAARGELDFDAGRSRFGLRLYDGVQAFVGAGGQTSFNHFDTLEMDRSFAATLPEFRPRGNDVREYSLDELLDGATTPTPPLPRSEILAELHGRLVRAMSLVFLPFLAIPMALAAKRQRRGIGIVFGAVVLLVFHYVLQTLEGLADSGRLPVLTLWGATAIFAAFSLSLFWRAQRRPGENPLDRVFSLMEDVAIAVRILIRRSKGVRP</sequence>
<comment type="subcellular location">
    <subcellularLocation>
        <location evidence="1">Cell membrane</location>
        <topology evidence="1">Multi-pass membrane protein</topology>
    </subcellularLocation>
</comment>
<dbReference type="GO" id="GO:0015920">
    <property type="term" value="P:lipopolysaccharide transport"/>
    <property type="evidence" value="ECO:0007669"/>
    <property type="project" value="TreeGrafter"/>
</dbReference>
<feature type="transmembrane region" description="Helical" evidence="6">
    <location>
        <begin position="12"/>
        <end position="32"/>
    </location>
</feature>
<organism evidence="7 8">
    <name type="scientific">Magnetospirillum aberrantis SpK</name>
    <dbReference type="NCBI Taxonomy" id="908842"/>
    <lineage>
        <taxon>Bacteria</taxon>
        <taxon>Pseudomonadati</taxon>
        <taxon>Pseudomonadota</taxon>
        <taxon>Alphaproteobacteria</taxon>
        <taxon>Rhodospirillales</taxon>
        <taxon>Rhodospirillaceae</taxon>
        <taxon>Magnetospirillum</taxon>
    </lineage>
</organism>
<protein>
    <submittedName>
        <fullName evidence="7">YjgP/YjgQ family permease</fullName>
    </submittedName>
</protein>
<name>A0A7C9V0V8_9PROT</name>
<dbReference type="PANTHER" id="PTHR33529:SF6">
    <property type="entry name" value="YJGP_YJGQ FAMILY PERMEASE"/>
    <property type="match status" value="1"/>
</dbReference>
<feature type="transmembrane region" description="Helical" evidence="6">
    <location>
        <begin position="306"/>
        <end position="323"/>
    </location>
</feature>
<dbReference type="EMBL" id="JAAIYP010000043">
    <property type="protein sequence ID" value="NFV81755.1"/>
    <property type="molecule type" value="Genomic_DNA"/>
</dbReference>
<feature type="transmembrane region" description="Helical" evidence="6">
    <location>
        <begin position="98"/>
        <end position="120"/>
    </location>
</feature>
<keyword evidence="3 6" id="KW-0812">Transmembrane</keyword>
<dbReference type="InterPro" id="IPR005495">
    <property type="entry name" value="LptG/LptF_permease"/>
</dbReference>
<keyword evidence="8" id="KW-1185">Reference proteome</keyword>
<comment type="caution">
    <text evidence="7">The sequence shown here is derived from an EMBL/GenBank/DDBJ whole genome shotgun (WGS) entry which is preliminary data.</text>
</comment>
<dbReference type="Pfam" id="PF03739">
    <property type="entry name" value="LptF_LptG"/>
    <property type="match status" value="1"/>
</dbReference>
<evidence type="ECO:0000256" key="5">
    <source>
        <dbReference type="ARBA" id="ARBA00023136"/>
    </source>
</evidence>
<feature type="transmembrane region" description="Helical" evidence="6">
    <location>
        <begin position="52"/>
        <end position="77"/>
    </location>
</feature>
<evidence type="ECO:0000256" key="3">
    <source>
        <dbReference type="ARBA" id="ARBA00022692"/>
    </source>
</evidence>
<gene>
    <name evidence="7" type="ORF">G4223_16715</name>
</gene>
<evidence type="ECO:0000256" key="2">
    <source>
        <dbReference type="ARBA" id="ARBA00022475"/>
    </source>
</evidence>
<accession>A0A7C9V0V8</accession>
<dbReference type="AlphaFoldDB" id="A0A7C9V0V8"/>
<dbReference type="Proteomes" id="UP000480684">
    <property type="component" value="Unassembled WGS sequence"/>
</dbReference>
<proteinExistence type="predicted"/>